<protein>
    <recommendedName>
        <fullName evidence="4">Prepilin-type N-terminal cleavage/methylation domain-containing protein</fullName>
    </recommendedName>
</protein>
<evidence type="ECO:0008006" key="4">
    <source>
        <dbReference type="Google" id="ProtNLM"/>
    </source>
</evidence>
<dbReference type="RefSeq" id="WP_005586069.1">
    <property type="nucleotide sequence ID" value="NZ_LT669839.1"/>
</dbReference>
<reference evidence="2 3" key="1">
    <citation type="submission" date="2016-11" db="EMBL/GenBank/DDBJ databases">
        <authorList>
            <person name="Manzoor S."/>
        </authorList>
    </citation>
    <scope>NUCLEOTIDE SEQUENCE [LARGE SCALE GENOMIC DNA]</scope>
    <source>
        <strain evidence="2">Clostridium ultunense strain Esp</strain>
    </source>
</reference>
<keyword evidence="1" id="KW-0472">Membrane</keyword>
<evidence type="ECO:0000313" key="3">
    <source>
        <dbReference type="Proteomes" id="UP000245423"/>
    </source>
</evidence>
<keyword evidence="1" id="KW-1133">Transmembrane helix</keyword>
<sequence length="148" mass="17217">MNKKGFLLVEILMGLFLLGIIAITCLPILNIGIDNIRMTKDKMDMLLIAESIIEQIKAFDYSWTDDEYVLDMNLQMLIDMFNDSDTIVIRLPLGNNNQEFDYYCTIYKENNSDDLWELNVEVVPIKESKRIKNVNIKTFVSIPKKDEV</sequence>
<evidence type="ECO:0000256" key="1">
    <source>
        <dbReference type="SAM" id="Phobius"/>
    </source>
</evidence>
<dbReference type="OrthoDB" id="1708166at2"/>
<evidence type="ECO:0000313" key="2">
    <source>
        <dbReference type="EMBL" id="SHD77178.1"/>
    </source>
</evidence>
<keyword evidence="1" id="KW-0812">Transmembrane</keyword>
<gene>
    <name evidence="2" type="ORF">CUESP1_1815</name>
</gene>
<accession>M1ZCU8</accession>
<feature type="transmembrane region" description="Helical" evidence="1">
    <location>
        <begin position="6"/>
        <end position="33"/>
    </location>
</feature>
<name>M1ZCU8_9FIRM</name>
<keyword evidence="3" id="KW-1185">Reference proteome</keyword>
<proteinExistence type="predicted"/>
<organism evidence="2 3">
    <name type="scientific">[Clostridium] ultunense Esp</name>
    <dbReference type="NCBI Taxonomy" id="1288971"/>
    <lineage>
        <taxon>Bacteria</taxon>
        <taxon>Bacillati</taxon>
        <taxon>Bacillota</taxon>
        <taxon>Tissierellia</taxon>
        <taxon>Tissierellales</taxon>
        <taxon>Tepidimicrobiaceae</taxon>
        <taxon>Schnuerera</taxon>
    </lineage>
</organism>
<dbReference type="HOGENOM" id="CLU_1755713_0_0_9"/>
<dbReference type="EMBL" id="LT669839">
    <property type="protein sequence ID" value="SHD77178.1"/>
    <property type="molecule type" value="Genomic_DNA"/>
</dbReference>
<dbReference type="AlphaFoldDB" id="M1ZCU8"/>
<dbReference type="Proteomes" id="UP000245423">
    <property type="component" value="Chromosome 1"/>
</dbReference>